<sequence>MRSEMNFVTAEQLAEMMGGSKGHAYKIIHVLNEELQTKGFLTVSGRVPRKYLEKRCYGVEEVTA</sequence>
<accession>A0A7X2TNZ0</accession>
<name>A0A7X2TNZ0_9FIRM</name>
<dbReference type="EMBL" id="VUMV01000004">
    <property type="protein sequence ID" value="MST82075.1"/>
    <property type="molecule type" value="Genomic_DNA"/>
</dbReference>
<dbReference type="Proteomes" id="UP000466864">
    <property type="component" value="Unassembled WGS sequence"/>
</dbReference>
<dbReference type="AlphaFoldDB" id="A0A7X2TNZ0"/>
<reference evidence="1 2" key="1">
    <citation type="submission" date="2019-08" db="EMBL/GenBank/DDBJ databases">
        <title>In-depth cultivation of the pig gut microbiome towards novel bacterial diversity and tailored functional studies.</title>
        <authorList>
            <person name="Wylensek D."/>
            <person name="Hitch T.C.A."/>
            <person name="Clavel T."/>
        </authorList>
    </citation>
    <scope>NUCLEOTIDE SEQUENCE [LARGE SCALE GENOMIC DNA]</scope>
    <source>
        <strain evidence="1 2">Oil+RF-744-WCA-WT-13</strain>
    </source>
</reference>
<evidence type="ECO:0000313" key="2">
    <source>
        <dbReference type="Proteomes" id="UP000466864"/>
    </source>
</evidence>
<keyword evidence="2" id="KW-1185">Reference proteome</keyword>
<dbReference type="RefSeq" id="WP_154457981.1">
    <property type="nucleotide sequence ID" value="NZ_VUMV01000004.1"/>
</dbReference>
<organism evidence="1 2">
    <name type="scientific">Bilifractor porci</name>
    <dbReference type="NCBI Taxonomy" id="2606636"/>
    <lineage>
        <taxon>Bacteria</taxon>
        <taxon>Bacillati</taxon>
        <taxon>Bacillota</taxon>
        <taxon>Clostridia</taxon>
        <taxon>Lachnospirales</taxon>
        <taxon>Lachnospiraceae</taxon>
        <taxon>Bilifractor</taxon>
    </lineage>
</organism>
<evidence type="ECO:0000313" key="1">
    <source>
        <dbReference type="EMBL" id="MST82075.1"/>
    </source>
</evidence>
<proteinExistence type="predicted"/>
<gene>
    <name evidence="1" type="ORF">FYJ60_07085</name>
</gene>
<comment type="caution">
    <text evidence="1">The sequence shown here is derived from an EMBL/GenBank/DDBJ whole genome shotgun (WGS) entry which is preliminary data.</text>
</comment>
<protein>
    <submittedName>
        <fullName evidence="1">ICEBs1 excisionase</fullName>
    </submittedName>
</protein>